<dbReference type="PANTHER" id="PTHR18945">
    <property type="entry name" value="NEUROTRANSMITTER GATED ION CHANNEL"/>
    <property type="match status" value="1"/>
</dbReference>
<keyword evidence="11 26" id="KW-0406">Ion transport</keyword>
<evidence type="ECO:0000256" key="23">
    <source>
        <dbReference type="ARBA" id="ARBA00024167"/>
    </source>
</evidence>
<evidence type="ECO:0000256" key="15">
    <source>
        <dbReference type="ARBA" id="ARBA00023173"/>
    </source>
</evidence>
<evidence type="ECO:0000256" key="21">
    <source>
        <dbReference type="ARBA" id="ARBA00023303"/>
    </source>
</evidence>
<gene>
    <name evidence="29" type="primary">LOC112256312</name>
</gene>
<feature type="domain" description="Neurotransmitter-gated ion-channel ligand-binding" evidence="27">
    <location>
        <begin position="50"/>
        <end position="265"/>
    </location>
</feature>
<dbReference type="InterPro" id="IPR006028">
    <property type="entry name" value="GABAA/Glycine_rcpt"/>
</dbReference>
<evidence type="ECO:0000256" key="12">
    <source>
        <dbReference type="ARBA" id="ARBA00023136"/>
    </source>
</evidence>
<sequence length="470" mass="53378">MCIICLASRNGSHFYIQLCFCSKIRWHTNVQPVIADPTTDAFKNNITLFTRILDRLLDGYDNRLRPGLGDRVTEVNTNVYVTSFGPVSDTDMEYTIDVFFRQSWKDERLKFDGPMDILRLNNLMASKIWTPDTFFHNGKKSVAHNMTMPNKLLRIQDDGTLLYTMRLTVHAECPMHLEDFPMDFHSCPLKFGKMTMNHCPIFKCHTYAVTYVWTSKPADSVVVEGESSRLNQYDLLGQTVGQETIKSSTGEYTVMTAHFHLKRKIGYFVIQTYLPCIMTVILSQVSFWLNRESVPARTVFGVTTVLTMTTLSISARNSLPKVAYATAMDWFIAVCYAFVFSALIEFATVNYFTKRGWAWDGKSIVNDKKKEKASAMKKNNAYAVAVANYAPNITKDSGLSTIAKGSAPDPNMAVGKVCGKADPKKTFNSVSKIDRISRIMFPVLFSSFNLVYWATYLNREPYIKDMVRST</sequence>
<dbReference type="CDD" id="cd19052">
    <property type="entry name" value="LGIC_TM_GABAAR_alpha"/>
    <property type="match status" value="1"/>
</dbReference>
<accession>A0A8C8JG61</accession>
<evidence type="ECO:0000259" key="28">
    <source>
        <dbReference type="Pfam" id="PF02932"/>
    </source>
</evidence>
<evidence type="ECO:0000256" key="7">
    <source>
        <dbReference type="ARBA" id="ARBA00022692"/>
    </source>
</evidence>
<keyword evidence="5 26" id="KW-0813">Transport</keyword>
<dbReference type="PRINTS" id="PR01079">
    <property type="entry name" value="GABAARALPHA"/>
</dbReference>
<dbReference type="GeneTree" id="ENSGT00940000157266"/>
<keyword evidence="20" id="KW-1071">Ligand-gated ion channel</keyword>
<evidence type="ECO:0000256" key="10">
    <source>
        <dbReference type="ARBA" id="ARBA00023018"/>
    </source>
</evidence>
<dbReference type="GO" id="GO:0004890">
    <property type="term" value="F:GABA-A receptor activity"/>
    <property type="evidence" value="ECO:0007669"/>
    <property type="project" value="InterPro"/>
</dbReference>
<evidence type="ECO:0000256" key="6">
    <source>
        <dbReference type="ARBA" id="ARBA00022475"/>
    </source>
</evidence>
<evidence type="ECO:0000256" key="24">
    <source>
        <dbReference type="ARBA" id="ARBA00033009"/>
    </source>
</evidence>
<dbReference type="GO" id="GO:0005254">
    <property type="term" value="F:chloride channel activity"/>
    <property type="evidence" value="ECO:0007669"/>
    <property type="project" value="UniProtKB-KW"/>
</dbReference>
<keyword evidence="13" id="KW-1015">Disulfide bond</keyword>
<dbReference type="FunFam" id="1.20.58.390:FF:000002">
    <property type="entry name" value="Putative gamma-aminobutyric acid receptor subunit alpha-5"/>
    <property type="match status" value="1"/>
</dbReference>
<feature type="domain" description="Neurotransmitter-gated ion-channel transmembrane" evidence="28">
    <location>
        <begin position="272"/>
        <end position="368"/>
    </location>
</feature>
<evidence type="ECO:0000256" key="26">
    <source>
        <dbReference type="RuleBase" id="RU000687"/>
    </source>
</evidence>
<dbReference type="PRINTS" id="PR01615">
    <property type="entry name" value="GABAARALPHA2"/>
</dbReference>
<dbReference type="FunFam" id="2.70.170.10:FF:000001">
    <property type="entry name" value="Gamma-aminobutyric acid A receptor subunit alpha-2"/>
    <property type="match status" value="1"/>
</dbReference>
<keyword evidence="21 26" id="KW-0407">Ion channel</keyword>
<organism evidence="29 30">
    <name type="scientific">Oncorhynchus tshawytscha</name>
    <name type="common">Chinook salmon</name>
    <name type="synonym">Salmo tshawytscha</name>
    <dbReference type="NCBI Taxonomy" id="74940"/>
    <lineage>
        <taxon>Eukaryota</taxon>
        <taxon>Metazoa</taxon>
        <taxon>Chordata</taxon>
        <taxon>Craniata</taxon>
        <taxon>Vertebrata</taxon>
        <taxon>Euteleostomi</taxon>
        <taxon>Actinopterygii</taxon>
        <taxon>Neopterygii</taxon>
        <taxon>Teleostei</taxon>
        <taxon>Protacanthopterygii</taxon>
        <taxon>Salmoniformes</taxon>
        <taxon>Salmonidae</taxon>
        <taxon>Salmoninae</taxon>
        <taxon>Oncorhynchus</taxon>
    </lineage>
</organism>
<evidence type="ECO:0000256" key="2">
    <source>
        <dbReference type="ARBA" id="ARBA00004279"/>
    </source>
</evidence>
<dbReference type="InterPro" id="IPR005432">
    <property type="entry name" value="GABBAa2_rcpt"/>
</dbReference>
<dbReference type="GO" id="GO:0034707">
    <property type="term" value="C:chloride channel complex"/>
    <property type="evidence" value="ECO:0007669"/>
    <property type="project" value="UniProtKB-KW"/>
</dbReference>
<keyword evidence="30" id="KW-1185">Reference proteome</keyword>
<keyword evidence="19" id="KW-0966">Cell projection</keyword>
<dbReference type="InterPro" id="IPR006201">
    <property type="entry name" value="Neur_channel"/>
</dbReference>
<feature type="transmembrane region" description="Helical" evidence="26">
    <location>
        <begin position="265"/>
        <end position="289"/>
    </location>
</feature>
<keyword evidence="6" id="KW-1003">Cell membrane</keyword>
<dbReference type="GO" id="GO:0030659">
    <property type="term" value="C:cytoplasmic vesicle membrane"/>
    <property type="evidence" value="ECO:0007669"/>
    <property type="project" value="UniProtKB-SubCell"/>
</dbReference>
<evidence type="ECO:0000313" key="30">
    <source>
        <dbReference type="Proteomes" id="UP000694402"/>
    </source>
</evidence>
<reference evidence="29" key="1">
    <citation type="submission" date="2025-08" db="UniProtKB">
        <authorList>
            <consortium name="Ensembl"/>
        </authorList>
    </citation>
    <scope>IDENTIFICATION</scope>
</reference>
<keyword evidence="22" id="KW-0968">Cytoplasmic vesicle</keyword>
<dbReference type="GO" id="GO:0007214">
    <property type="term" value="P:gamma-aminobutyric acid signaling pathway"/>
    <property type="evidence" value="ECO:0007669"/>
    <property type="project" value="InterPro"/>
</dbReference>
<evidence type="ECO:0000259" key="27">
    <source>
        <dbReference type="Pfam" id="PF02931"/>
    </source>
</evidence>
<evidence type="ECO:0000256" key="1">
    <source>
        <dbReference type="ARBA" id="ARBA00004156"/>
    </source>
</evidence>
<dbReference type="Proteomes" id="UP000694402">
    <property type="component" value="Unassembled WGS sequence"/>
</dbReference>
<dbReference type="PRINTS" id="PR00253">
    <property type="entry name" value="GABAARECEPTR"/>
</dbReference>
<dbReference type="InterPro" id="IPR006029">
    <property type="entry name" value="Neurotrans-gated_channel_TM"/>
</dbReference>
<keyword evidence="18" id="KW-0628">Postsynaptic cell membrane</keyword>
<dbReference type="NCBIfam" id="TIGR00860">
    <property type="entry name" value="LIC"/>
    <property type="match status" value="1"/>
</dbReference>
<keyword evidence="9 26" id="KW-1133">Transmembrane helix</keyword>
<dbReference type="Ensembl" id="ENSOTST00005102569.2">
    <property type="protein sequence ID" value="ENSOTSP00005094643.1"/>
    <property type="gene ID" value="ENSOTSG00005043617.2"/>
</dbReference>
<dbReference type="GO" id="GO:0045211">
    <property type="term" value="C:postsynaptic membrane"/>
    <property type="evidence" value="ECO:0007669"/>
    <property type="project" value="UniProtKB-SubCell"/>
</dbReference>
<dbReference type="InterPro" id="IPR036734">
    <property type="entry name" value="Neur_chan_lig-bd_sf"/>
</dbReference>
<evidence type="ECO:0000256" key="25">
    <source>
        <dbReference type="ARBA" id="ARBA00034104"/>
    </source>
</evidence>
<evidence type="ECO:0000256" key="20">
    <source>
        <dbReference type="ARBA" id="ARBA00023286"/>
    </source>
</evidence>
<evidence type="ECO:0000256" key="8">
    <source>
        <dbReference type="ARBA" id="ARBA00022729"/>
    </source>
</evidence>
<dbReference type="PROSITE" id="PS00236">
    <property type="entry name" value="NEUROTR_ION_CHANNEL"/>
    <property type="match status" value="1"/>
</dbReference>
<keyword evidence="12 26" id="KW-0472">Membrane</keyword>
<dbReference type="SUPFAM" id="SSF90112">
    <property type="entry name" value="Neurotransmitter-gated ion-channel transmembrane pore"/>
    <property type="match status" value="1"/>
</dbReference>
<evidence type="ECO:0000256" key="11">
    <source>
        <dbReference type="ARBA" id="ARBA00023065"/>
    </source>
</evidence>
<evidence type="ECO:0000256" key="13">
    <source>
        <dbReference type="ARBA" id="ARBA00023157"/>
    </source>
</evidence>
<evidence type="ECO:0000256" key="18">
    <source>
        <dbReference type="ARBA" id="ARBA00023257"/>
    </source>
</evidence>
<evidence type="ECO:0000256" key="4">
    <source>
        <dbReference type="ARBA" id="ARBA00017970"/>
    </source>
</evidence>
<dbReference type="Gene3D" id="2.70.170.10">
    <property type="entry name" value="Neurotransmitter-gated ion-channel ligand-binding domain"/>
    <property type="match status" value="1"/>
</dbReference>
<protein>
    <recommendedName>
        <fullName evidence="4">Gamma-aminobutyric acid receptor subunit alpha-2</fullName>
    </recommendedName>
    <alternativeName>
        <fullName evidence="24">GABA(A) receptor subunit alpha-2</fullName>
    </alternativeName>
</protein>
<comment type="subcellular location">
    <subcellularLocation>
        <location evidence="2">Cell projection</location>
        <location evidence="2">Dendrite</location>
    </subcellularLocation>
    <subcellularLocation>
        <location evidence="1">Cytoplasmic vesicle membrane</location>
    </subcellularLocation>
    <subcellularLocation>
        <location evidence="25">Postsynaptic cell membrane</location>
        <topology evidence="25">Multi-pass membrane protein</topology>
    </subcellularLocation>
</comment>
<evidence type="ECO:0000256" key="3">
    <source>
        <dbReference type="ARBA" id="ARBA00010542"/>
    </source>
</evidence>
<keyword evidence="14" id="KW-0675">Receptor</keyword>
<dbReference type="PRINTS" id="PR00252">
    <property type="entry name" value="NRIONCHANNEL"/>
</dbReference>
<dbReference type="Pfam" id="PF02932">
    <property type="entry name" value="Neur_chan_memb"/>
    <property type="match status" value="1"/>
</dbReference>
<keyword evidence="17" id="KW-0868">Chloride</keyword>
<comment type="caution">
    <text evidence="26">Lacks conserved residue(s) required for the propagation of feature annotation.</text>
</comment>
<keyword evidence="8" id="KW-0732">Signal</keyword>
<evidence type="ECO:0000256" key="9">
    <source>
        <dbReference type="ARBA" id="ARBA00022989"/>
    </source>
</evidence>
<dbReference type="Gene3D" id="1.20.58.390">
    <property type="entry name" value="Neurotransmitter-gated ion-channel transmembrane domain"/>
    <property type="match status" value="1"/>
</dbReference>
<keyword evidence="16" id="KW-0325">Glycoprotein</keyword>
<name>A0A8C8JG61_ONCTS</name>
<dbReference type="Pfam" id="PF02931">
    <property type="entry name" value="Neur_chan_LBD"/>
    <property type="match status" value="1"/>
</dbReference>
<dbReference type="InterPro" id="IPR006202">
    <property type="entry name" value="Neur_chan_lig-bd"/>
</dbReference>
<feature type="transmembrane region" description="Helical" evidence="26">
    <location>
        <begin position="330"/>
        <end position="352"/>
    </location>
</feature>
<evidence type="ECO:0000313" key="29">
    <source>
        <dbReference type="Ensembl" id="ENSOTSP00005094643.1"/>
    </source>
</evidence>
<evidence type="ECO:0000256" key="5">
    <source>
        <dbReference type="ARBA" id="ARBA00022448"/>
    </source>
</evidence>
<dbReference type="InterPro" id="IPR038050">
    <property type="entry name" value="Neuro_actylchol_rec"/>
</dbReference>
<keyword evidence="10" id="KW-0770">Synapse</keyword>
<dbReference type="InterPro" id="IPR001390">
    <property type="entry name" value="GABAAa_rcpt"/>
</dbReference>
<comment type="similarity">
    <text evidence="3">Belongs to the ligand-gated ion channel (TC 1.A.9) family. Gamma-aminobutyric acid receptor (TC 1.A.9.5) subfamily. GABRA2 sub-subfamily.</text>
</comment>
<dbReference type="GO" id="GO:0030425">
    <property type="term" value="C:dendrite"/>
    <property type="evidence" value="ECO:0007669"/>
    <property type="project" value="UniProtKB-SubCell"/>
</dbReference>
<dbReference type="AlphaFoldDB" id="A0A8C8JG61"/>
<reference evidence="29" key="2">
    <citation type="submission" date="2025-09" db="UniProtKB">
        <authorList>
            <consortium name="Ensembl"/>
        </authorList>
    </citation>
    <scope>IDENTIFICATION</scope>
</reference>
<dbReference type="GO" id="GO:0005230">
    <property type="term" value="F:extracellular ligand-gated monoatomic ion channel activity"/>
    <property type="evidence" value="ECO:0007669"/>
    <property type="project" value="InterPro"/>
</dbReference>
<keyword evidence="15" id="KW-0869">Chloride channel</keyword>
<keyword evidence="7 26" id="KW-0812">Transmembrane</keyword>
<dbReference type="InterPro" id="IPR036719">
    <property type="entry name" value="Neuro-gated_channel_TM_sf"/>
</dbReference>
<dbReference type="InterPro" id="IPR018000">
    <property type="entry name" value="Neurotransmitter_ion_chnl_CS"/>
</dbReference>
<proteinExistence type="inferred from homology"/>
<evidence type="ECO:0000256" key="17">
    <source>
        <dbReference type="ARBA" id="ARBA00023214"/>
    </source>
</evidence>
<comment type="catalytic activity">
    <reaction evidence="23">
        <text>chloride(in) = chloride(out)</text>
        <dbReference type="Rhea" id="RHEA:29823"/>
        <dbReference type="ChEBI" id="CHEBI:17996"/>
    </reaction>
</comment>
<dbReference type="SUPFAM" id="SSF63712">
    <property type="entry name" value="Nicotinic receptor ligand binding domain-like"/>
    <property type="match status" value="1"/>
</dbReference>
<evidence type="ECO:0000256" key="16">
    <source>
        <dbReference type="ARBA" id="ARBA00023180"/>
    </source>
</evidence>
<dbReference type="InterPro" id="IPR047024">
    <property type="entry name" value="Gabra-1-6_TM"/>
</dbReference>
<evidence type="ECO:0000256" key="22">
    <source>
        <dbReference type="ARBA" id="ARBA00023329"/>
    </source>
</evidence>
<evidence type="ECO:0000256" key="14">
    <source>
        <dbReference type="ARBA" id="ARBA00023170"/>
    </source>
</evidence>
<evidence type="ECO:0000256" key="19">
    <source>
        <dbReference type="ARBA" id="ARBA00023273"/>
    </source>
</evidence>
<feature type="transmembrane region" description="Helical" evidence="26">
    <location>
        <begin position="439"/>
        <end position="456"/>
    </location>
</feature>